<dbReference type="Proteomes" id="UP000298390">
    <property type="component" value="Unassembled WGS sequence"/>
</dbReference>
<keyword evidence="4" id="KW-1133">Transmembrane helix</keyword>
<accession>A0A4Y9XX57</accession>
<feature type="region of interest" description="Disordered" evidence="6">
    <location>
        <begin position="1"/>
        <end position="25"/>
    </location>
</feature>
<comment type="subcellular location">
    <subcellularLocation>
        <location evidence="1">Membrane</location>
    </subcellularLocation>
</comment>
<evidence type="ECO:0000256" key="1">
    <source>
        <dbReference type="ARBA" id="ARBA00004370"/>
    </source>
</evidence>
<dbReference type="Pfam" id="PF03647">
    <property type="entry name" value="Tmemb_14"/>
    <property type="match status" value="1"/>
</dbReference>
<evidence type="ECO:0000256" key="3">
    <source>
        <dbReference type="ARBA" id="ARBA00022692"/>
    </source>
</evidence>
<evidence type="ECO:0000313" key="8">
    <source>
        <dbReference type="Proteomes" id="UP000298390"/>
    </source>
</evidence>
<comment type="similarity">
    <text evidence="2">Belongs to the TMEM14 family.</text>
</comment>
<evidence type="ECO:0008006" key="9">
    <source>
        <dbReference type="Google" id="ProtNLM"/>
    </source>
</evidence>
<reference evidence="7 8" key="1">
    <citation type="submission" date="2019-01" db="EMBL/GenBank/DDBJ databases">
        <title>Genome sequencing of the rare red list fungi Fomitopsis rosea.</title>
        <authorList>
            <person name="Buettner E."/>
            <person name="Kellner H."/>
        </authorList>
    </citation>
    <scope>NUCLEOTIDE SEQUENCE [LARGE SCALE GENOMIC DNA]</scope>
    <source>
        <strain evidence="7 8">DSM 105464</strain>
    </source>
</reference>
<proteinExistence type="inferred from homology"/>
<comment type="caution">
    <text evidence="7">The sequence shown here is derived from an EMBL/GenBank/DDBJ whole genome shotgun (WGS) entry which is preliminary data.</text>
</comment>
<keyword evidence="5" id="KW-0472">Membrane</keyword>
<evidence type="ECO:0000256" key="4">
    <source>
        <dbReference type="ARBA" id="ARBA00022989"/>
    </source>
</evidence>
<keyword evidence="3" id="KW-0812">Transmembrane</keyword>
<dbReference type="EMBL" id="SEKV01000748">
    <property type="protein sequence ID" value="TFY54013.1"/>
    <property type="molecule type" value="Genomic_DNA"/>
</dbReference>
<name>A0A4Y9XX57_9APHY</name>
<dbReference type="Gene3D" id="1.10.10.1740">
    <property type="entry name" value="Transmembrane protein 14-like"/>
    <property type="match status" value="1"/>
</dbReference>
<gene>
    <name evidence="7" type="ORF">EVJ58_g9116</name>
</gene>
<organism evidence="7 8">
    <name type="scientific">Rhodofomes roseus</name>
    <dbReference type="NCBI Taxonomy" id="34475"/>
    <lineage>
        <taxon>Eukaryota</taxon>
        <taxon>Fungi</taxon>
        <taxon>Dikarya</taxon>
        <taxon>Basidiomycota</taxon>
        <taxon>Agaricomycotina</taxon>
        <taxon>Agaricomycetes</taxon>
        <taxon>Polyporales</taxon>
        <taxon>Rhodofomes</taxon>
    </lineage>
</organism>
<protein>
    <recommendedName>
        <fullName evidence="9">Transmembrane protein 14C</fullName>
    </recommendedName>
</protein>
<evidence type="ECO:0000256" key="5">
    <source>
        <dbReference type="ARBA" id="ARBA00023136"/>
    </source>
</evidence>
<dbReference type="AlphaFoldDB" id="A0A4Y9XX57"/>
<dbReference type="InterPro" id="IPR044890">
    <property type="entry name" value="TMEM14_sf"/>
</dbReference>
<evidence type="ECO:0000313" key="7">
    <source>
        <dbReference type="EMBL" id="TFY54013.1"/>
    </source>
</evidence>
<evidence type="ECO:0000256" key="6">
    <source>
        <dbReference type="SAM" id="MobiDB-lite"/>
    </source>
</evidence>
<evidence type="ECO:0000256" key="2">
    <source>
        <dbReference type="ARBA" id="ARBA00007590"/>
    </source>
</evidence>
<dbReference type="STRING" id="34475.A0A4Y9XX57"/>
<sequence length="131" mass="13368">MRGSRAGQPVHASTATIPTTAHPVQPESNMSAYPAYVMGGLCIVGGITGFARTRSIPSLVAGVGVGALYLWSADSIRKGTPNGLEAALGASAILLLSSLPRVAKGPIPAVLTATSTATAVYYGRKVYALRQ</sequence>
<dbReference type="GO" id="GO:0016020">
    <property type="term" value="C:membrane"/>
    <property type="evidence" value="ECO:0007669"/>
    <property type="project" value="UniProtKB-SubCell"/>
</dbReference>
<dbReference type="InterPro" id="IPR005349">
    <property type="entry name" value="TMEM14"/>
</dbReference>